<dbReference type="AlphaFoldDB" id="A0A6N9TJG7"/>
<comment type="similarity">
    <text evidence="1">Belongs to the short-chain dehydrogenases/reductases (SDR) family.</text>
</comment>
<dbReference type="CDD" id="cd05233">
    <property type="entry name" value="SDR_c"/>
    <property type="match status" value="1"/>
</dbReference>
<dbReference type="PROSITE" id="PS00061">
    <property type="entry name" value="ADH_SHORT"/>
    <property type="match status" value="1"/>
</dbReference>
<dbReference type="InterPro" id="IPR002347">
    <property type="entry name" value="SDR_fam"/>
</dbReference>
<dbReference type="Pfam" id="PF13561">
    <property type="entry name" value="adh_short_C2"/>
    <property type="match status" value="1"/>
</dbReference>
<dbReference type="RefSeq" id="WP_163297562.1">
    <property type="nucleotide sequence ID" value="NZ_JAAGRR010000003.1"/>
</dbReference>
<dbReference type="GO" id="GO:0030497">
    <property type="term" value="P:fatty acid elongation"/>
    <property type="evidence" value="ECO:0007669"/>
    <property type="project" value="TreeGrafter"/>
</dbReference>
<dbReference type="GO" id="GO:0016616">
    <property type="term" value="F:oxidoreductase activity, acting on the CH-OH group of donors, NAD or NADP as acceptor"/>
    <property type="evidence" value="ECO:0007669"/>
    <property type="project" value="TreeGrafter"/>
</dbReference>
<dbReference type="InterPro" id="IPR036291">
    <property type="entry name" value="NAD(P)-bd_dom_sf"/>
</dbReference>
<protein>
    <submittedName>
        <fullName evidence="2">SDR family oxidoreductase</fullName>
    </submittedName>
</protein>
<keyword evidence="3" id="KW-1185">Reference proteome</keyword>
<evidence type="ECO:0000313" key="2">
    <source>
        <dbReference type="EMBL" id="NDY41401.1"/>
    </source>
</evidence>
<dbReference type="Proteomes" id="UP000469346">
    <property type="component" value="Unassembled WGS sequence"/>
</dbReference>
<gene>
    <name evidence="2" type="ORF">G3N55_00855</name>
</gene>
<dbReference type="PANTHER" id="PTHR42760:SF123">
    <property type="entry name" value="OXIDOREDUCTASE"/>
    <property type="match status" value="1"/>
</dbReference>
<dbReference type="PANTHER" id="PTHR42760">
    <property type="entry name" value="SHORT-CHAIN DEHYDROGENASES/REDUCTASES FAMILY MEMBER"/>
    <property type="match status" value="1"/>
</dbReference>
<dbReference type="PRINTS" id="PR00080">
    <property type="entry name" value="SDRFAMILY"/>
</dbReference>
<accession>A0A6N9TJG7</accession>
<comment type="caution">
    <text evidence="2">The sequence shown here is derived from an EMBL/GenBank/DDBJ whole genome shotgun (WGS) entry which is preliminary data.</text>
</comment>
<reference evidence="2 3" key="1">
    <citation type="submission" date="2020-02" db="EMBL/GenBank/DDBJ databases">
        <title>Comparative genomics of sulfur disproportionating microorganisms.</title>
        <authorList>
            <person name="Ward L.M."/>
            <person name="Bertran E."/>
            <person name="Johnston D.T."/>
        </authorList>
    </citation>
    <scope>NUCLEOTIDE SEQUENCE [LARGE SCALE GENOMIC DNA]</scope>
    <source>
        <strain evidence="2 3">DSM 100025</strain>
    </source>
</reference>
<dbReference type="SUPFAM" id="SSF51735">
    <property type="entry name" value="NAD(P)-binding Rossmann-fold domains"/>
    <property type="match status" value="1"/>
</dbReference>
<dbReference type="EMBL" id="JAAGRR010000003">
    <property type="protein sequence ID" value="NDY41401.1"/>
    <property type="molecule type" value="Genomic_DNA"/>
</dbReference>
<dbReference type="FunFam" id="3.40.50.720:FF:000084">
    <property type="entry name" value="Short-chain dehydrogenase reductase"/>
    <property type="match status" value="1"/>
</dbReference>
<sequence length="251" mass="25259">MNLSGKRVLVVGGAGDIGRAVTDAALAAGAEVTVWDRDAAACREAAGRAGVAARALDATDEAAVTAAFEALAGEAGPPDVLVNAAGVFTHLRPFEALDLEGFLGVLHTNVVSCFLTCREAVRRAAGPLAIVNLSSALSARPVPMAAAYCASKAAIDSLTRSIAVEYAGRGIRANAVNPGPVEGRMLDRGMAEMAGALGGQPADILGRILEGIPIGRTLAPREVAALVVFLAGDEAAGITGQCINVCGGYAL</sequence>
<evidence type="ECO:0000313" key="3">
    <source>
        <dbReference type="Proteomes" id="UP000469346"/>
    </source>
</evidence>
<dbReference type="Gene3D" id="3.40.50.720">
    <property type="entry name" value="NAD(P)-binding Rossmann-like Domain"/>
    <property type="match status" value="1"/>
</dbReference>
<organism evidence="2 3">
    <name type="scientific">Dissulfurirhabdus thermomarina</name>
    <dbReference type="NCBI Taxonomy" id="1765737"/>
    <lineage>
        <taxon>Bacteria</taxon>
        <taxon>Deltaproteobacteria</taxon>
        <taxon>Dissulfurirhabdaceae</taxon>
        <taxon>Dissulfurirhabdus</taxon>
    </lineage>
</organism>
<dbReference type="InterPro" id="IPR020904">
    <property type="entry name" value="Sc_DH/Rdtase_CS"/>
</dbReference>
<dbReference type="PRINTS" id="PR00081">
    <property type="entry name" value="GDHRDH"/>
</dbReference>
<evidence type="ECO:0000256" key="1">
    <source>
        <dbReference type="ARBA" id="ARBA00006484"/>
    </source>
</evidence>
<proteinExistence type="inferred from homology"/>
<name>A0A6N9TJG7_DISTH</name>